<protein>
    <submittedName>
        <fullName evidence="2">VOC family protein</fullName>
    </submittedName>
</protein>
<evidence type="ECO:0000259" key="1">
    <source>
        <dbReference type="PROSITE" id="PS51819"/>
    </source>
</evidence>
<dbReference type="RefSeq" id="WP_205120989.1">
    <property type="nucleotide sequence ID" value="NZ_JAFBCM010000001.1"/>
</dbReference>
<dbReference type="PANTHER" id="PTHR33993:SF2">
    <property type="entry name" value="VOC DOMAIN-CONTAINING PROTEIN"/>
    <property type="match status" value="1"/>
</dbReference>
<comment type="caution">
    <text evidence="2">The sequence shown here is derived from an EMBL/GenBank/DDBJ whole genome shotgun (WGS) entry which is preliminary data.</text>
</comment>
<name>A0ABV7YGR4_9ACTN</name>
<keyword evidence="3" id="KW-1185">Reference proteome</keyword>
<dbReference type="InterPro" id="IPR052164">
    <property type="entry name" value="Anthracycline_SecMetBiosynth"/>
</dbReference>
<dbReference type="PROSITE" id="PS51819">
    <property type="entry name" value="VOC"/>
    <property type="match status" value="1"/>
</dbReference>
<dbReference type="CDD" id="cd07247">
    <property type="entry name" value="SgaA_N_like"/>
    <property type="match status" value="1"/>
</dbReference>
<feature type="domain" description="VOC" evidence="1">
    <location>
        <begin position="3"/>
        <end position="121"/>
    </location>
</feature>
<dbReference type="Gene3D" id="3.10.180.10">
    <property type="entry name" value="2,3-Dihydroxybiphenyl 1,2-Dioxygenase, domain 1"/>
    <property type="match status" value="1"/>
</dbReference>
<dbReference type="InterPro" id="IPR029068">
    <property type="entry name" value="Glyas_Bleomycin-R_OHBP_Dase"/>
</dbReference>
<accession>A0ABV7YGR4</accession>
<dbReference type="EMBL" id="JBHRZH010000021">
    <property type="protein sequence ID" value="MFC3763812.1"/>
    <property type="molecule type" value="Genomic_DNA"/>
</dbReference>
<gene>
    <name evidence="2" type="ORF">ACFOUW_23440</name>
</gene>
<proteinExistence type="predicted"/>
<dbReference type="SUPFAM" id="SSF54593">
    <property type="entry name" value="Glyoxalase/Bleomycin resistance protein/Dihydroxybiphenyl dioxygenase"/>
    <property type="match status" value="1"/>
</dbReference>
<sequence>MNRVVHFEVHADDLDRAERFYTQVFGWTTQHWRDDYRLLVTGTDTPGIDGAIMQRQGPAPEPGQPLNCFSCSIDVEDIGATEKAVADAGGQQVLERMTIPGVGYVAYFTDTEGNVFGAYQSDESVA</sequence>
<reference evidence="3" key="1">
    <citation type="journal article" date="2019" name="Int. J. Syst. Evol. Microbiol.">
        <title>The Global Catalogue of Microorganisms (GCM) 10K type strain sequencing project: providing services to taxonomists for standard genome sequencing and annotation.</title>
        <authorList>
            <consortium name="The Broad Institute Genomics Platform"/>
            <consortium name="The Broad Institute Genome Sequencing Center for Infectious Disease"/>
            <person name="Wu L."/>
            <person name="Ma J."/>
        </authorList>
    </citation>
    <scope>NUCLEOTIDE SEQUENCE [LARGE SCALE GENOMIC DNA]</scope>
    <source>
        <strain evidence="3">CGMCC 4.7241</strain>
    </source>
</reference>
<evidence type="ECO:0000313" key="3">
    <source>
        <dbReference type="Proteomes" id="UP001595699"/>
    </source>
</evidence>
<organism evidence="2 3">
    <name type="scientific">Tenggerimyces flavus</name>
    <dbReference type="NCBI Taxonomy" id="1708749"/>
    <lineage>
        <taxon>Bacteria</taxon>
        <taxon>Bacillati</taxon>
        <taxon>Actinomycetota</taxon>
        <taxon>Actinomycetes</taxon>
        <taxon>Propionibacteriales</taxon>
        <taxon>Nocardioidaceae</taxon>
        <taxon>Tenggerimyces</taxon>
    </lineage>
</organism>
<dbReference type="PANTHER" id="PTHR33993">
    <property type="entry name" value="GLYOXALASE-RELATED"/>
    <property type="match status" value="1"/>
</dbReference>
<evidence type="ECO:0000313" key="2">
    <source>
        <dbReference type="EMBL" id="MFC3763812.1"/>
    </source>
</evidence>
<dbReference type="InterPro" id="IPR037523">
    <property type="entry name" value="VOC_core"/>
</dbReference>
<dbReference type="Proteomes" id="UP001595699">
    <property type="component" value="Unassembled WGS sequence"/>
</dbReference>
<dbReference type="InterPro" id="IPR004360">
    <property type="entry name" value="Glyas_Fos-R_dOase_dom"/>
</dbReference>
<dbReference type="Pfam" id="PF00903">
    <property type="entry name" value="Glyoxalase"/>
    <property type="match status" value="1"/>
</dbReference>